<sequence length="165" mass="18687">MSNPQRIASYWDLLEPIWDQIDIYTNPETFLAQFAQLPQAVGDLYAAHWLVSEVVNGAFPQFFSNSTGVLAPEALIAFRRIGLTDAADITEACMTFFGDSYPRDRAVRATMIDWVWAETLSEDDEYNLDILLDLSSQFLDAIGKDQNVFNLAADEYANRYRASLK</sequence>
<reference evidence="3" key="1">
    <citation type="journal article" date="2019" name="Int. J. Syst. Evol. Microbiol.">
        <title>The Global Catalogue of Microorganisms (GCM) 10K type strain sequencing project: providing services to taxonomists for standard genome sequencing and annotation.</title>
        <authorList>
            <consortium name="The Broad Institute Genomics Platform"/>
            <consortium name="The Broad Institute Genome Sequencing Center for Infectious Disease"/>
            <person name="Wu L."/>
            <person name="Ma J."/>
        </authorList>
    </citation>
    <scope>NUCLEOTIDE SEQUENCE [LARGE SCALE GENOMIC DNA]</scope>
    <source>
        <strain evidence="3">KCTC 23916</strain>
    </source>
</reference>
<feature type="domain" description="DNA mimic protein DMP19 C-terminal" evidence="1">
    <location>
        <begin position="36"/>
        <end position="153"/>
    </location>
</feature>
<dbReference type="RefSeq" id="WP_189345402.1">
    <property type="nucleotide sequence ID" value="NZ_BMYT01000002.1"/>
</dbReference>
<proteinExistence type="predicted"/>
<dbReference type="Gene3D" id="1.20.1420.60">
    <property type="match status" value="1"/>
</dbReference>
<keyword evidence="3" id="KW-1185">Reference proteome</keyword>
<dbReference type="Proteomes" id="UP000620127">
    <property type="component" value="Unassembled WGS sequence"/>
</dbReference>
<dbReference type="EMBL" id="BMYT01000002">
    <property type="protein sequence ID" value="GGX09560.1"/>
    <property type="molecule type" value="Genomic_DNA"/>
</dbReference>
<organism evidence="2 3">
    <name type="scientific">Undibacterium macrobrachii</name>
    <dbReference type="NCBI Taxonomy" id="1119058"/>
    <lineage>
        <taxon>Bacteria</taxon>
        <taxon>Pseudomonadati</taxon>
        <taxon>Pseudomonadota</taxon>
        <taxon>Betaproteobacteria</taxon>
        <taxon>Burkholderiales</taxon>
        <taxon>Oxalobacteraceae</taxon>
        <taxon>Undibacterium</taxon>
    </lineage>
</organism>
<dbReference type="InterPro" id="IPR025402">
    <property type="entry name" value="DMP19_C"/>
</dbReference>
<gene>
    <name evidence="2" type="ORF">GCM10011282_14730</name>
</gene>
<accession>A0ABQ2XBQ8</accession>
<evidence type="ECO:0000313" key="3">
    <source>
        <dbReference type="Proteomes" id="UP000620127"/>
    </source>
</evidence>
<name>A0ABQ2XBQ8_9BURK</name>
<protein>
    <recommendedName>
        <fullName evidence="1">DNA mimic protein DMP19 C-terminal domain-containing protein</fullName>
    </recommendedName>
</protein>
<comment type="caution">
    <text evidence="2">The sequence shown here is derived from an EMBL/GenBank/DDBJ whole genome shotgun (WGS) entry which is preliminary data.</text>
</comment>
<evidence type="ECO:0000313" key="2">
    <source>
        <dbReference type="EMBL" id="GGX09560.1"/>
    </source>
</evidence>
<dbReference type="Pfam" id="PF14300">
    <property type="entry name" value="DMP19"/>
    <property type="match status" value="1"/>
</dbReference>
<evidence type="ECO:0000259" key="1">
    <source>
        <dbReference type="Pfam" id="PF14300"/>
    </source>
</evidence>